<evidence type="ECO:0000313" key="3">
    <source>
        <dbReference type="Proteomes" id="UP000053766"/>
    </source>
</evidence>
<gene>
    <name evidence="2" type="ORF">DICVIV_12811</name>
</gene>
<dbReference type="Proteomes" id="UP000053766">
    <property type="component" value="Unassembled WGS sequence"/>
</dbReference>
<dbReference type="EMBL" id="KN716878">
    <property type="protein sequence ID" value="KJH41210.1"/>
    <property type="molecule type" value="Genomic_DNA"/>
</dbReference>
<organism evidence="2 3">
    <name type="scientific">Dictyocaulus viviparus</name>
    <name type="common">Bovine lungworm</name>
    <dbReference type="NCBI Taxonomy" id="29172"/>
    <lineage>
        <taxon>Eukaryota</taxon>
        <taxon>Metazoa</taxon>
        <taxon>Ecdysozoa</taxon>
        <taxon>Nematoda</taxon>
        <taxon>Chromadorea</taxon>
        <taxon>Rhabditida</taxon>
        <taxon>Rhabditina</taxon>
        <taxon>Rhabditomorpha</taxon>
        <taxon>Strongyloidea</taxon>
        <taxon>Metastrongylidae</taxon>
        <taxon>Dictyocaulus</taxon>
    </lineage>
</organism>
<feature type="chain" id="PRO_5002335644" evidence="1">
    <location>
        <begin position="21"/>
        <end position="185"/>
    </location>
</feature>
<dbReference type="GO" id="GO:0005615">
    <property type="term" value="C:extracellular space"/>
    <property type="evidence" value="ECO:0007669"/>
    <property type="project" value="TreeGrafter"/>
</dbReference>
<reference evidence="2 3" key="1">
    <citation type="submission" date="2013-11" db="EMBL/GenBank/DDBJ databases">
        <title>Draft genome of the bovine lungworm Dictyocaulus viviparus.</title>
        <authorList>
            <person name="Mitreva M."/>
        </authorList>
    </citation>
    <scope>NUCLEOTIDE SEQUENCE [LARGE SCALE GENOMIC DNA]</scope>
    <source>
        <strain evidence="2 3">HannoverDv2000</strain>
    </source>
</reference>
<accession>A0A0D8X9F2</accession>
<protein>
    <submittedName>
        <fullName evidence="2">Uncharacterized protein</fullName>
    </submittedName>
</protein>
<dbReference type="AlphaFoldDB" id="A0A0D8X9F2"/>
<keyword evidence="1" id="KW-0732">Signal</keyword>
<dbReference type="GO" id="GO:0005112">
    <property type="term" value="F:Notch binding"/>
    <property type="evidence" value="ECO:0007669"/>
    <property type="project" value="TreeGrafter"/>
</dbReference>
<sequence>MIRSLCFLVFVAGTQIGALPSRIRREDKIQRYCNKHLEHYRKFCSEEPVGLSRSAMKKLAKFCPAYEQHCGTSKTDDSSENEKYDNLIIPPPLPKGGDFAALDLPLGSQSKASPPAANSKKRLTAAIIASCTPECTAPHCTDECKCANTHPKVHVMCNPPANAQLADICQKWYEKCPMFQPIQYY</sequence>
<proteinExistence type="predicted"/>
<dbReference type="GO" id="GO:0045747">
    <property type="term" value="P:positive regulation of Notch signaling pathway"/>
    <property type="evidence" value="ECO:0007669"/>
    <property type="project" value="TreeGrafter"/>
</dbReference>
<evidence type="ECO:0000256" key="1">
    <source>
        <dbReference type="SAM" id="SignalP"/>
    </source>
</evidence>
<dbReference type="InterPro" id="IPR053124">
    <property type="entry name" value="Notch_signaling_modulators"/>
</dbReference>
<name>A0A0D8X9F2_DICVI</name>
<dbReference type="OrthoDB" id="5774669at2759"/>
<dbReference type="PANTHER" id="PTHR35015:SF1">
    <property type="entry name" value="NOTCH LIGAND OSM-11"/>
    <property type="match status" value="1"/>
</dbReference>
<keyword evidence="3" id="KW-1185">Reference proteome</keyword>
<feature type="signal peptide" evidence="1">
    <location>
        <begin position="1"/>
        <end position="20"/>
    </location>
</feature>
<dbReference type="PANTHER" id="PTHR35015">
    <property type="entry name" value="PROTEIN CBR-OSM-7-RELATED"/>
    <property type="match status" value="1"/>
</dbReference>
<reference evidence="3" key="2">
    <citation type="journal article" date="2016" name="Sci. Rep.">
        <title>Dictyocaulus viviparus genome, variome and transcriptome elucidate lungworm biology and support future intervention.</title>
        <authorList>
            <person name="McNulty S.N."/>
            <person name="Strube C."/>
            <person name="Rosa B.A."/>
            <person name="Martin J.C."/>
            <person name="Tyagi R."/>
            <person name="Choi Y.J."/>
            <person name="Wang Q."/>
            <person name="Hallsworth Pepin K."/>
            <person name="Zhang X."/>
            <person name="Ozersky P."/>
            <person name="Wilson R.K."/>
            <person name="Sternberg P.W."/>
            <person name="Gasser R.B."/>
            <person name="Mitreva M."/>
        </authorList>
    </citation>
    <scope>NUCLEOTIDE SEQUENCE [LARGE SCALE GENOMIC DNA]</scope>
    <source>
        <strain evidence="3">HannoverDv2000</strain>
    </source>
</reference>
<evidence type="ECO:0000313" key="2">
    <source>
        <dbReference type="EMBL" id="KJH41210.1"/>
    </source>
</evidence>